<comment type="similarity">
    <text evidence="1">Belongs to the GSP E family.</text>
</comment>
<dbReference type="Gene3D" id="3.30.450.380">
    <property type="match status" value="1"/>
</dbReference>
<feature type="domain" description="Bacterial type II secretion system protein E" evidence="3">
    <location>
        <begin position="63"/>
        <end position="332"/>
    </location>
</feature>
<evidence type="ECO:0000259" key="3">
    <source>
        <dbReference type="Pfam" id="PF00437"/>
    </source>
</evidence>
<dbReference type="Pfam" id="PF00437">
    <property type="entry name" value="T2SSE"/>
    <property type="match status" value="1"/>
</dbReference>
<dbReference type="PANTHER" id="PTHR30486:SF6">
    <property type="entry name" value="TYPE IV PILUS RETRACTATION ATPASE PILT"/>
    <property type="match status" value="1"/>
</dbReference>
<dbReference type="SUPFAM" id="SSF52540">
    <property type="entry name" value="P-loop containing nucleoside triphosphate hydrolases"/>
    <property type="match status" value="1"/>
</dbReference>
<gene>
    <name evidence="4" type="ORF">HNR09_001117</name>
</gene>
<evidence type="ECO:0000313" key="5">
    <source>
        <dbReference type="Proteomes" id="UP000535437"/>
    </source>
</evidence>
<dbReference type="GO" id="GO:0016887">
    <property type="term" value="F:ATP hydrolysis activity"/>
    <property type="evidence" value="ECO:0007669"/>
    <property type="project" value="InterPro"/>
</dbReference>
<comment type="caution">
    <text evidence="4">The sequence shown here is derived from an EMBL/GenBank/DDBJ whole genome shotgun (WGS) entry which is preliminary data.</text>
</comment>
<evidence type="ECO:0000256" key="1">
    <source>
        <dbReference type="ARBA" id="ARBA00006611"/>
    </source>
</evidence>
<name>A0A7Z0K8I1_9MICC</name>
<dbReference type="EMBL" id="JACCFY010000001">
    <property type="protein sequence ID" value="NYJ77706.1"/>
    <property type="molecule type" value="Genomic_DNA"/>
</dbReference>
<sequence length="407" mass="43369">MAERPGVLRDDVDEVLARLREELTAGTEPLTAARIAEVVRTSGRALGAETTRRLVTSLRDELVGLGPLQRFVDQPDVTDVLVDGRRRIWIDGTGGLTDTGVRLESEEQARGLARRLISLSGGRLDEGHPCADGRLGPCRIHAVVPPVAVEGTLISVRVARGAQAGLEDLARQWAARDQWLALIRGIVEKRMNVLISGATGSGKTSLLAAMLGTCPSGERIIVVEDTTEMLPDHPHVVHLQGRAGNVEGAGRIEMGELVRQTLRMRPDRLIVGECRGAELRDFLAAMNTGHQGAAGTVHANSPEAVPARLAAMGALGGMAPESVALQAAAALDVVIHVERRGGRRMPVAASVVRHREGRLHMEPALVDDAVGPQGPAWEELKVRAGITERSGQAERGGSACQTWRDGS</sequence>
<dbReference type="NCBIfam" id="TIGR03819">
    <property type="entry name" value="heli_sec_ATPase"/>
    <property type="match status" value="1"/>
</dbReference>
<reference evidence="4 5" key="1">
    <citation type="submission" date="2020-07" db="EMBL/GenBank/DDBJ databases">
        <title>Sequencing the genomes of 1000 actinobacteria strains.</title>
        <authorList>
            <person name="Klenk H.-P."/>
        </authorList>
    </citation>
    <scope>NUCLEOTIDE SEQUENCE [LARGE SCALE GENOMIC DNA]</scope>
    <source>
        <strain evidence="4 5">DSM 15475</strain>
    </source>
</reference>
<dbReference type="InterPro" id="IPR022399">
    <property type="entry name" value="TadA-like_ATPase"/>
</dbReference>
<dbReference type="InterPro" id="IPR001482">
    <property type="entry name" value="T2SS/T4SS_dom"/>
</dbReference>
<accession>A0A7Z0K8I1</accession>
<dbReference type="PANTHER" id="PTHR30486">
    <property type="entry name" value="TWITCHING MOTILITY PROTEIN PILT"/>
    <property type="match status" value="1"/>
</dbReference>
<protein>
    <submittedName>
        <fullName evidence="4">Pilus assembly protein CpaF</fullName>
    </submittedName>
</protein>
<proteinExistence type="inferred from homology"/>
<dbReference type="Gene3D" id="3.40.50.300">
    <property type="entry name" value="P-loop containing nucleotide triphosphate hydrolases"/>
    <property type="match status" value="1"/>
</dbReference>
<dbReference type="CDD" id="cd01130">
    <property type="entry name" value="VirB11-like_ATPase"/>
    <property type="match status" value="1"/>
</dbReference>
<feature type="region of interest" description="Disordered" evidence="2">
    <location>
        <begin position="388"/>
        <end position="407"/>
    </location>
</feature>
<dbReference type="InterPro" id="IPR027417">
    <property type="entry name" value="P-loop_NTPase"/>
</dbReference>
<dbReference type="AlphaFoldDB" id="A0A7Z0K8I1"/>
<evidence type="ECO:0000313" key="4">
    <source>
        <dbReference type="EMBL" id="NYJ77706.1"/>
    </source>
</evidence>
<organism evidence="4 5">
    <name type="scientific">Nesterenkonia xinjiangensis</name>
    <dbReference type="NCBI Taxonomy" id="225327"/>
    <lineage>
        <taxon>Bacteria</taxon>
        <taxon>Bacillati</taxon>
        <taxon>Actinomycetota</taxon>
        <taxon>Actinomycetes</taxon>
        <taxon>Micrococcales</taxon>
        <taxon>Micrococcaceae</taxon>
        <taxon>Nesterenkonia</taxon>
    </lineage>
</organism>
<keyword evidence="5" id="KW-1185">Reference proteome</keyword>
<dbReference type="Proteomes" id="UP000535437">
    <property type="component" value="Unassembled WGS sequence"/>
</dbReference>
<evidence type="ECO:0000256" key="2">
    <source>
        <dbReference type="SAM" id="MobiDB-lite"/>
    </source>
</evidence>
<dbReference type="RefSeq" id="WP_179541153.1">
    <property type="nucleotide sequence ID" value="NZ_BAAALL010000002.1"/>
</dbReference>
<dbReference type="InterPro" id="IPR050921">
    <property type="entry name" value="T4SS_GSP_E_ATPase"/>
</dbReference>